<feature type="compositionally biased region" description="Basic and acidic residues" evidence="3">
    <location>
        <begin position="124"/>
        <end position="134"/>
    </location>
</feature>
<accession>A0A165IKX7</accession>
<dbReference type="Pfam" id="PF10273">
    <property type="entry name" value="WGG"/>
    <property type="match status" value="1"/>
</dbReference>
<dbReference type="AlphaFoldDB" id="A0A165IKX7"/>
<feature type="region of interest" description="Disordered" evidence="3">
    <location>
        <begin position="124"/>
        <end position="196"/>
    </location>
</feature>
<comment type="similarity">
    <text evidence="1">Belongs to the TSR2 family.</text>
</comment>
<gene>
    <name evidence="4" type="ORF">LAESUDRAFT_35627</name>
</gene>
<dbReference type="OrthoDB" id="263560at2759"/>
<keyword evidence="2" id="KW-0698">rRNA processing</keyword>
<evidence type="ECO:0000256" key="1">
    <source>
        <dbReference type="ARBA" id="ARBA00006524"/>
    </source>
</evidence>
<evidence type="ECO:0000313" key="4">
    <source>
        <dbReference type="EMBL" id="KZT13221.1"/>
    </source>
</evidence>
<evidence type="ECO:0000256" key="3">
    <source>
        <dbReference type="SAM" id="MobiDB-lite"/>
    </source>
</evidence>
<sequence length="196" mass="21678">MSTTAPSAPSPKSVLFARGVLARLAIWPALRIAVEQSWGGPESAEKRTWLASVLVDAFEQEDPAPDVDYVELTLLQVMEDEFDTTLEDGSTQSVANDVVQMWEAICAGRQDAVTRIEDQAEKLKGKRMQAKEVIADEDDLEDESSSGEEGDGDVHEEKPDGEAPMLIDRQSNRRHEEPQVDEDGFTVVKGKGRNHR</sequence>
<evidence type="ECO:0008006" key="6">
    <source>
        <dbReference type="Google" id="ProtNLM"/>
    </source>
</evidence>
<feature type="compositionally biased region" description="Acidic residues" evidence="3">
    <location>
        <begin position="135"/>
        <end position="151"/>
    </location>
</feature>
<dbReference type="RefSeq" id="XP_040770731.1">
    <property type="nucleotide sequence ID" value="XM_040902150.1"/>
</dbReference>
<dbReference type="EMBL" id="KV427605">
    <property type="protein sequence ID" value="KZT13221.1"/>
    <property type="molecule type" value="Genomic_DNA"/>
</dbReference>
<dbReference type="STRING" id="1314785.A0A165IKX7"/>
<dbReference type="InterPro" id="IPR019398">
    <property type="entry name" value="Pre-rRNA_process_TSR2"/>
</dbReference>
<name>A0A165IKX7_9APHY</name>
<organism evidence="4 5">
    <name type="scientific">Laetiporus sulphureus 93-53</name>
    <dbReference type="NCBI Taxonomy" id="1314785"/>
    <lineage>
        <taxon>Eukaryota</taxon>
        <taxon>Fungi</taxon>
        <taxon>Dikarya</taxon>
        <taxon>Basidiomycota</taxon>
        <taxon>Agaricomycotina</taxon>
        <taxon>Agaricomycetes</taxon>
        <taxon>Polyporales</taxon>
        <taxon>Laetiporus</taxon>
    </lineage>
</organism>
<dbReference type="InParanoid" id="A0A165IKX7"/>
<reference evidence="4 5" key="1">
    <citation type="journal article" date="2016" name="Mol. Biol. Evol.">
        <title>Comparative Genomics of Early-Diverging Mushroom-Forming Fungi Provides Insights into the Origins of Lignocellulose Decay Capabilities.</title>
        <authorList>
            <person name="Nagy L.G."/>
            <person name="Riley R."/>
            <person name="Tritt A."/>
            <person name="Adam C."/>
            <person name="Daum C."/>
            <person name="Floudas D."/>
            <person name="Sun H."/>
            <person name="Yadav J.S."/>
            <person name="Pangilinan J."/>
            <person name="Larsson K.H."/>
            <person name="Matsuura K."/>
            <person name="Barry K."/>
            <person name="Labutti K."/>
            <person name="Kuo R."/>
            <person name="Ohm R.A."/>
            <person name="Bhattacharya S.S."/>
            <person name="Shirouzu T."/>
            <person name="Yoshinaga Y."/>
            <person name="Martin F.M."/>
            <person name="Grigoriev I.V."/>
            <person name="Hibbett D.S."/>
        </authorList>
    </citation>
    <scope>NUCLEOTIDE SEQUENCE [LARGE SCALE GENOMIC DNA]</scope>
    <source>
        <strain evidence="4 5">93-53</strain>
    </source>
</reference>
<evidence type="ECO:0000313" key="5">
    <source>
        <dbReference type="Proteomes" id="UP000076871"/>
    </source>
</evidence>
<dbReference type="PANTHER" id="PTHR21250">
    <property type="entry name" value="PRE-RRNA-PROCESSING PROTEIN TSR2 HOMOLOG"/>
    <property type="match status" value="1"/>
</dbReference>
<dbReference type="GO" id="GO:0006364">
    <property type="term" value="P:rRNA processing"/>
    <property type="evidence" value="ECO:0007669"/>
    <property type="project" value="UniProtKB-KW"/>
</dbReference>
<keyword evidence="5" id="KW-1185">Reference proteome</keyword>
<dbReference type="FunCoup" id="A0A165IKX7">
    <property type="interactions" value="363"/>
</dbReference>
<feature type="compositionally biased region" description="Basic and acidic residues" evidence="3">
    <location>
        <begin position="152"/>
        <end position="161"/>
    </location>
</feature>
<proteinExistence type="inferred from homology"/>
<dbReference type="GeneID" id="63819181"/>
<evidence type="ECO:0000256" key="2">
    <source>
        <dbReference type="ARBA" id="ARBA00022552"/>
    </source>
</evidence>
<dbReference type="Proteomes" id="UP000076871">
    <property type="component" value="Unassembled WGS sequence"/>
</dbReference>
<protein>
    <recommendedName>
        <fullName evidence="6">Pre-rRNA-processing protein TSR2</fullName>
    </recommendedName>
</protein>